<proteinExistence type="predicted"/>
<dbReference type="OrthoDB" id="111410at2759"/>
<dbReference type="InterPro" id="IPR023393">
    <property type="entry name" value="START-like_dom_sf"/>
</dbReference>
<dbReference type="PANTHER" id="PTHR13510">
    <property type="entry name" value="FYVE-FINGER-CONTAINING RAB5 EFFECTOR PROTEIN RABENOSYN-5-RELATED"/>
    <property type="match status" value="1"/>
</dbReference>
<accession>A0A8K1C9N0</accession>
<dbReference type="Gene3D" id="3.30.40.10">
    <property type="entry name" value="Zinc/RING finger domain, C3HC4 (zinc finger)"/>
    <property type="match status" value="1"/>
</dbReference>
<evidence type="ECO:0000313" key="2">
    <source>
        <dbReference type="EMBL" id="TMW59122.1"/>
    </source>
</evidence>
<evidence type="ECO:0008006" key="4">
    <source>
        <dbReference type="Google" id="ProtNLM"/>
    </source>
</evidence>
<dbReference type="Gene3D" id="3.30.530.20">
    <property type="match status" value="1"/>
</dbReference>
<dbReference type="Proteomes" id="UP000794436">
    <property type="component" value="Unassembled WGS sequence"/>
</dbReference>
<reference evidence="2" key="1">
    <citation type="submission" date="2019-03" db="EMBL/GenBank/DDBJ databases">
        <title>Long read genome sequence of the mycoparasitic Pythium oligandrum ATCC 38472 isolated from sugarbeet rhizosphere.</title>
        <authorList>
            <person name="Gaulin E."/>
        </authorList>
    </citation>
    <scope>NUCLEOTIDE SEQUENCE</scope>
    <source>
        <strain evidence="2">ATCC 38472_TT</strain>
    </source>
</reference>
<evidence type="ECO:0000313" key="3">
    <source>
        <dbReference type="Proteomes" id="UP000794436"/>
    </source>
</evidence>
<dbReference type="InterPro" id="IPR052727">
    <property type="entry name" value="Rab4/Rab5_effector"/>
</dbReference>
<feature type="region of interest" description="Disordered" evidence="1">
    <location>
        <begin position="463"/>
        <end position="495"/>
    </location>
</feature>
<feature type="region of interest" description="Disordered" evidence="1">
    <location>
        <begin position="514"/>
        <end position="559"/>
    </location>
</feature>
<gene>
    <name evidence="2" type="ORF">Poli38472_007267</name>
</gene>
<dbReference type="AlphaFoldDB" id="A0A8K1C9N0"/>
<keyword evidence="3" id="KW-1185">Reference proteome</keyword>
<dbReference type="EMBL" id="SPLM01000110">
    <property type="protein sequence ID" value="TMW59122.1"/>
    <property type="molecule type" value="Genomic_DNA"/>
</dbReference>
<feature type="region of interest" description="Disordered" evidence="1">
    <location>
        <begin position="398"/>
        <end position="424"/>
    </location>
</feature>
<dbReference type="InterPro" id="IPR013083">
    <property type="entry name" value="Znf_RING/FYVE/PHD"/>
</dbReference>
<feature type="compositionally biased region" description="Low complexity" evidence="1">
    <location>
        <begin position="522"/>
        <end position="539"/>
    </location>
</feature>
<dbReference type="PANTHER" id="PTHR13510:SF44">
    <property type="entry name" value="RABENOSYN-5"/>
    <property type="match status" value="1"/>
</dbReference>
<sequence>MRLRRKFSSVNPNEKEDARSDAASVGPAEMSERVRSATVSDGPKGRHPSGRRYSNAPIGRLSTTEKEQLTSLSNTLLSDLLESFETYVYDDDRVVDSSQWKPVKSRDNLYVVKQKARKRSWLGKAAPSDAEPLKLMTTGVVAGRVEDLLYGYLSDSSLEMKMQGSFTNATMHDAAVLAVIEAPTIEDPLHFLGVKWTVHSFGSSSKASTSLLKKRELLYLESFGTTTLSTGETVGYHIQHSVDLKSLIAMTGSTVRATISMCQLFRQKSNNATMEVYMRGYYDPSGGRVSHMMTTSAAVDLMLQGPSKVLAAADLKKLSYSAKHAGRRRRMTTLAMQRGIVMEEENQDEKEVAGCAVCHRDCGGLLHRSGSACLICSKLVCNRCAVSKTLKFAMGPSLRSEVMQQEQRRSGGEEDAPPAPPVEEPEIQKKSLTFCLNCVVASSKQSAVSIAASDLMEKGVTSASDSFHVPRASHSLQRGPAARQRRRATTSTSRTMTMASDSFNAMRLAAVADATGRPKAISSASTATDDSTATTTSSSRSNQESHQDLVLLLPEDLRV</sequence>
<protein>
    <recommendedName>
        <fullName evidence="4">FYVE-type domain-containing protein</fullName>
    </recommendedName>
</protein>
<comment type="caution">
    <text evidence="2">The sequence shown here is derived from an EMBL/GenBank/DDBJ whole genome shotgun (WGS) entry which is preliminary data.</text>
</comment>
<feature type="region of interest" description="Disordered" evidence="1">
    <location>
        <begin position="1"/>
        <end position="65"/>
    </location>
</feature>
<name>A0A8K1C9N0_PYTOL</name>
<evidence type="ECO:0000256" key="1">
    <source>
        <dbReference type="SAM" id="MobiDB-lite"/>
    </source>
</evidence>
<organism evidence="2 3">
    <name type="scientific">Pythium oligandrum</name>
    <name type="common">Mycoparasitic fungus</name>
    <dbReference type="NCBI Taxonomy" id="41045"/>
    <lineage>
        <taxon>Eukaryota</taxon>
        <taxon>Sar</taxon>
        <taxon>Stramenopiles</taxon>
        <taxon>Oomycota</taxon>
        <taxon>Peronosporomycetes</taxon>
        <taxon>Pythiales</taxon>
        <taxon>Pythiaceae</taxon>
        <taxon>Pythium</taxon>
    </lineage>
</organism>